<reference evidence="10" key="1">
    <citation type="journal article" date="2020" name="mSystems">
        <title>Genome- and Community-Level Interaction Insights into Carbon Utilization and Element Cycling Functions of Hydrothermarchaeota in Hydrothermal Sediment.</title>
        <authorList>
            <person name="Zhou Z."/>
            <person name="Liu Y."/>
            <person name="Xu W."/>
            <person name="Pan J."/>
            <person name="Luo Z.H."/>
            <person name="Li M."/>
        </authorList>
    </citation>
    <scope>NUCLEOTIDE SEQUENCE</scope>
    <source>
        <strain evidence="10">SpSt-649</strain>
    </source>
</reference>
<dbReference type="AlphaFoldDB" id="A0A7C4H6Q5"/>
<evidence type="ECO:0000256" key="5">
    <source>
        <dbReference type="ARBA" id="ARBA00022970"/>
    </source>
</evidence>
<dbReference type="GO" id="GO:0006865">
    <property type="term" value="P:amino acid transport"/>
    <property type="evidence" value="ECO:0007669"/>
    <property type="project" value="UniProtKB-KW"/>
</dbReference>
<dbReference type="PANTHER" id="PTHR11795:SF449">
    <property type="entry name" value="BRANCHED-CHAIN AMINO ACID TRANSPORT PERMEASE PROTEIN LIVH-RELATED"/>
    <property type="match status" value="1"/>
</dbReference>
<evidence type="ECO:0000256" key="3">
    <source>
        <dbReference type="ARBA" id="ARBA00022475"/>
    </source>
</evidence>
<gene>
    <name evidence="10" type="ORF">ENU21_05010</name>
</gene>
<dbReference type="GO" id="GO:0005886">
    <property type="term" value="C:plasma membrane"/>
    <property type="evidence" value="ECO:0007669"/>
    <property type="project" value="UniProtKB-SubCell"/>
</dbReference>
<evidence type="ECO:0000256" key="1">
    <source>
        <dbReference type="ARBA" id="ARBA00004651"/>
    </source>
</evidence>
<organism evidence="10">
    <name type="scientific">Thermofilum pendens</name>
    <dbReference type="NCBI Taxonomy" id="2269"/>
    <lineage>
        <taxon>Archaea</taxon>
        <taxon>Thermoproteota</taxon>
        <taxon>Thermoprotei</taxon>
        <taxon>Thermofilales</taxon>
        <taxon>Thermofilaceae</taxon>
        <taxon>Thermofilum</taxon>
    </lineage>
</organism>
<evidence type="ECO:0000256" key="6">
    <source>
        <dbReference type="ARBA" id="ARBA00022989"/>
    </source>
</evidence>
<evidence type="ECO:0000256" key="2">
    <source>
        <dbReference type="ARBA" id="ARBA00022448"/>
    </source>
</evidence>
<evidence type="ECO:0000256" key="9">
    <source>
        <dbReference type="SAM" id="Phobius"/>
    </source>
</evidence>
<feature type="transmembrane region" description="Helical" evidence="9">
    <location>
        <begin position="61"/>
        <end position="80"/>
    </location>
</feature>
<feature type="transmembrane region" description="Helical" evidence="9">
    <location>
        <begin position="38"/>
        <end position="55"/>
    </location>
</feature>
<comment type="similarity">
    <text evidence="8">Belongs to the binding-protein-dependent transport system permease family. LivHM subfamily.</text>
</comment>
<protein>
    <submittedName>
        <fullName evidence="10">Branched-chain amino acid ABC transporter permease</fullName>
    </submittedName>
</protein>
<accession>A0A7C4H6Q5</accession>
<evidence type="ECO:0000313" key="10">
    <source>
        <dbReference type="EMBL" id="HGM47090.1"/>
    </source>
</evidence>
<keyword evidence="5" id="KW-0029">Amino-acid transport</keyword>
<keyword evidence="6 9" id="KW-1133">Transmembrane helix</keyword>
<feature type="transmembrane region" description="Helical" evidence="9">
    <location>
        <begin position="189"/>
        <end position="212"/>
    </location>
</feature>
<dbReference type="CDD" id="cd06582">
    <property type="entry name" value="TM_PBP1_LivH_like"/>
    <property type="match status" value="1"/>
</dbReference>
<evidence type="ECO:0000256" key="8">
    <source>
        <dbReference type="ARBA" id="ARBA00037998"/>
    </source>
</evidence>
<keyword evidence="3" id="KW-1003">Cell membrane</keyword>
<keyword evidence="7 9" id="KW-0472">Membrane</keyword>
<feature type="transmembrane region" description="Helical" evidence="9">
    <location>
        <begin position="141"/>
        <end position="160"/>
    </location>
</feature>
<evidence type="ECO:0000256" key="7">
    <source>
        <dbReference type="ARBA" id="ARBA00023136"/>
    </source>
</evidence>
<comment type="caution">
    <text evidence="10">The sequence shown here is derived from an EMBL/GenBank/DDBJ whole genome shotgun (WGS) entry which is preliminary data.</text>
</comment>
<dbReference type="EMBL" id="DTBQ01000141">
    <property type="protein sequence ID" value="HGM47090.1"/>
    <property type="molecule type" value="Genomic_DNA"/>
</dbReference>
<feature type="transmembrane region" description="Helical" evidence="9">
    <location>
        <begin position="266"/>
        <end position="284"/>
    </location>
</feature>
<dbReference type="Pfam" id="PF02653">
    <property type="entry name" value="BPD_transp_2"/>
    <property type="match status" value="1"/>
</dbReference>
<dbReference type="InterPro" id="IPR001851">
    <property type="entry name" value="ABC_transp_permease"/>
</dbReference>
<keyword evidence="4 9" id="KW-0812">Transmembrane</keyword>
<dbReference type="InterPro" id="IPR052157">
    <property type="entry name" value="BCAA_transport_permease"/>
</dbReference>
<feature type="transmembrane region" description="Helical" evidence="9">
    <location>
        <begin position="7"/>
        <end position="26"/>
    </location>
</feature>
<evidence type="ECO:0000256" key="4">
    <source>
        <dbReference type="ARBA" id="ARBA00022692"/>
    </source>
</evidence>
<proteinExistence type="inferred from homology"/>
<comment type="subcellular location">
    <subcellularLocation>
        <location evidence="1">Cell membrane</location>
        <topology evidence="1">Multi-pass membrane protein</topology>
    </subcellularLocation>
</comment>
<feature type="transmembrane region" description="Helical" evidence="9">
    <location>
        <begin position="87"/>
        <end position="110"/>
    </location>
</feature>
<dbReference type="GO" id="GO:0022857">
    <property type="term" value="F:transmembrane transporter activity"/>
    <property type="evidence" value="ECO:0007669"/>
    <property type="project" value="InterPro"/>
</dbReference>
<dbReference type="PANTHER" id="PTHR11795">
    <property type="entry name" value="BRANCHED-CHAIN AMINO ACID TRANSPORT SYSTEM PERMEASE PROTEIN LIVH"/>
    <property type="match status" value="1"/>
</dbReference>
<name>A0A7C4H6Q5_THEPE</name>
<keyword evidence="2" id="KW-0813">Transport</keyword>
<sequence length="294" mass="31153">MLVLVEAAAYSSLLALSSLGLALCIITTRVSNFAHADYMTIGAYAALITSVVMRVHPYAALPVSALLGGLAALASYLLVFEPLRRHGLVTLMIASMALDVIIRALLSILADYLQASLSVYSRGFIFKDITVELAGFKVEGYPLAVMFVTTSALVSLYLLLYHTRVGVKMRAVAESAELAETLGINTKQILALSWFLAGAFAGLAGAMIPYRFVVSPDTGSFILLTLFAAVTLGGLQSLLGSIVGAYVIGFSESALAYLLASMGLSTAYRPLLAFSVIVATLLARPKGLASIWER</sequence>